<feature type="domain" description="RNase H type-1" evidence="3">
    <location>
        <begin position="794"/>
        <end position="904"/>
    </location>
</feature>
<evidence type="ECO:0000259" key="4">
    <source>
        <dbReference type="Pfam" id="PF17919"/>
    </source>
</evidence>
<evidence type="ECO:0000256" key="1">
    <source>
        <dbReference type="SAM" id="MobiDB-lite"/>
    </source>
</evidence>
<protein>
    <submittedName>
        <fullName evidence="6">Uncharacterized protein</fullName>
    </submittedName>
</protein>
<dbReference type="InterPro" id="IPR041577">
    <property type="entry name" value="RT_RNaseH_2"/>
</dbReference>
<dbReference type="Pfam" id="PF17921">
    <property type="entry name" value="Integrase_H2C2"/>
    <property type="match status" value="1"/>
</dbReference>
<dbReference type="GO" id="GO:0004523">
    <property type="term" value="F:RNA-DNA hybrid ribonuclease activity"/>
    <property type="evidence" value="ECO:0007669"/>
    <property type="project" value="InterPro"/>
</dbReference>
<dbReference type="InterPro" id="IPR041588">
    <property type="entry name" value="Integrase_H2C2"/>
</dbReference>
<proteinExistence type="predicted"/>
<dbReference type="InterPro" id="IPR043502">
    <property type="entry name" value="DNA/RNA_pol_sf"/>
</dbReference>
<feature type="domain" description="Reverse transcriptase" evidence="2">
    <location>
        <begin position="563"/>
        <end position="628"/>
    </location>
</feature>
<dbReference type="SUPFAM" id="SSF56672">
    <property type="entry name" value="DNA/RNA polymerases"/>
    <property type="match status" value="1"/>
</dbReference>
<dbReference type="Pfam" id="PF17919">
    <property type="entry name" value="RT_RNaseH_2"/>
    <property type="match status" value="1"/>
</dbReference>
<dbReference type="CDD" id="cd09279">
    <property type="entry name" value="RNase_HI_like"/>
    <property type="match status" value="1"/>
</dbReference>
<dbReference type="GO" id="GO:0003676">
    <property type="term" value="F:nucleic acid binding"/>
    <property type="evidence" value="ECO:0007669"/>
    <property type="project" value="InterPro"/>
</dbReference>
<dbReference type="Pfam" id="PF13456">
    <property type="entry name" value="RVT_3"/>
    <property type="match status" value="1"/>
</dbReference>
<evidence type="ECO:0000259" key="2">
    <source>
        <dbReference type="Pfam" id="PF00078"/>
    </source>
</evidence>
<gene>
    <name evidence="6" type="ORF">FSB_LOCUS35320</name>
</gene>
<evidence type="ECO:0000259" key="5">
    <source>
        <dbReference type="Pfam" id="PF17921"/>
    </source>
</evidence>
<dbReference type="PANTHER" id="PTHR48475:SF2">
    <property type="entry name" value="RIBONUCLEASE H"/>
    <property type="match status" value="1"/>
</dbReference>
<dbReference type="Pfam" id="PF00078">
    <property type="entry name" value="RVT_1"/>
    <property type="match status" value="1"/>
</dbReference>
<dbReference type="Gene3D" id="3.10.10.10">
    <property type="entry name" value="HIV Type 1 Reverse Transcriptase, subunit A, domain 1"/>
    <property type="match status" value="1"/>
</dbReference>
<name>A0A2N9H6H2_FAGSY</name>
<feature type="region of interest" description="Disordered" evidence="1">
    <location>
        <begin position="29"/>
        <end position="69"/>
    </location>
</feature>
<feature type="domain" description="Integrase zinc-binding" evidence="5">
    <location>
        <begin position="990"/>
        <end position="1047"/>
    </location>
</feature>
<dbReference type="InterPro" id="IPR000477">
    <property type="entry name" value="RT_dom"/>
</dbReference>
<evidence type="ECO:0000313" key="6">
    <source>
        <dbReference type="EMBL" id="SPD07438.1"/>
    </source>
</evidence>
<feature type="compositionally biased region" description="Polar residues" evidence="1">
    <location>
        <begin position="29"/>
        <end position="52"/>
    </location>
</feature>
<feature type="domain" description="Reverse transcriptase/retrotransposon-derived protein RNase H-like" evidence="4">
    <location>
        <begin position="700"/>
        <end position="789"/>
    </location>
</feature>
<dbReference type="InterPro" id="IPR043128">
    <property type="entry name" value="Rev_trsase/Diguanyl_cyclase"/>
</dbReference>
<reference evidence="6" key="1">
    <citation type="submission" date="2018-02" db="EMBL/GenBank/DDBJ databases">
        <authorList>
            <person name="Cohen D.B."/>
            <person name="Kent A.D."/>
        </authorList>
    </citation>
    <scope>NUCLEOTIDE SEQUENCE</scope>
</reference>
<organism evidence="6">
    <name type="scientific">Fagus sylvatica</name>
    <name type="common">Beechnut</name>
    <dbReference type="NCBI Taxonomy" id="28930"/>
    <lineage>
        <taxon>Eukaryota</taxon>
        <taxon>Viridiplantae</taxon>
        <taxon>Streptophyta</taxon>
        <taxon>Embryophyta</taxon>
        <taxon>Tracheophyta</taxon>
        <taxon>Spermatophyta</taxon>
        <taxon>Magnoliopsida</taxon>
        <taxon>eudicotyledons</taxon>
        <taxon>Gunneridae</taxon>
        <taxon>Pentapetalae</taxon>
        <taxon>rosids</taxon>
        <taxon>fabids</taxon>
        <taxon>Fagales</taxon>
        <taxon>Fagaceae</taxon>
        <taxon>Fagus</taxon>
    </lineage>
</organism>
<dbReference type="PANTHER" id="PTHR48475">
    <property type="entry name" value="RIBONUCLEASE H"/>
    <property type="match status" value="1"/>
</dbReference>
<dbReference type="InterPro" id="IPR036397">
    <property type="entry name" value="RNaseH_sf"/>
</dbReference>
<dbReference type="InterPro" id="IPR012337">
    <property type="entry name" value="RNaseH-like_sf"/>
</dbReference>
<accession>A0A2N9H6H2</accession>
<dbReference type="SUPFAM" id="SSF53098">
    <property type="entry name" value="Ribonuclease H-like"/>
    <property type="match status" value="2"/>
</dbReference>
<sequence>MSGVPSSSRHPHSVIHRVSRSLAWSASSRTSYKPSGEATTGRTSIVASSQHTDPYERSARRTDQWATSNKLGSHNTGSWHVRRTLNYSSTAYNGRTDPMAHIIHYQQRMALCRYNDPFMCRLFPSSLGEVALSRRTREMDALLTMKLEDNETIKDYSTRFWETYNDIDGCGEEVAVRTFKLGLPLGIGLCQSLIKRPAPTLGKLISRIDQFIQVEEDEGGTASVQAVTQPKVTIPKPSVRSSNTTKNLSGPSNYVAPSFRAFQTVFKEPIYKVMDKIKRKPFFFWPPKLLKNLAMKDQKLQCPYHKDKGHMIENYHMLKTHLEQLVLAGHFGQYVDTNLTGKKETSSAVRFEIQKDVQLPHSDPLVITLRIGNYDVKKGPINLQTEFIVVKASSPYNAIMGRDWLHRMRAVPSTLHQKLRFPTKDGIMELNGDQITAKRCLEDEEAILDEQPEKVCFDPSNPELFFLVGSKLFAIDREQLFQLLINNRDVFAWSVYDALWVSSNLACHALNIGPGHKPVTQKRRKLAPERATIVLEEVERLLAAGAIREVQYPTWLSNTVVLVDSASGHDRLSSLDAFQGYHQIPMNMADQEKTTFIIPRGAYYYKVMPFGLKNVGATYQRMVTKIVSSGKFLGHVVSRRGIKANPDQVAALVNLAKPRNLKQLQCLTGMVVTLGRFISRSADKCKPFFLLLGKKRKFLWDKECSVTFQGIKVYLSSAPCLSIPNSGESLFLYLVVSNHLVRELGQEHKPVFFVSKTMDETKLRYLPLEKAALALLQVAKKLPHYFQASMVMGSGAGIVLVSPEGLVVKQAVRLKFLASNNEAEYEALMIELRSARRLGANHLQVFCDSQLVGNQISGEYPARDERMSTYMLVARSLLAKFESTHVAQIGREHNSHADILAKLAMALELDMQRTICIETLDRPSFQNQEMFSVFSIGNQPYLLSYLKNNKLPEDKKVANVIKRKASKYWVSKEGSLYRWSFTGPSLLCIHPEMIKNFLFEIHEEICGSHIGGRSLAHRAISRGYWWPYMQADALKYVWECDKCQRFAPMIHQPARELNPLSSPWPFAQWGLNIVGPLPRAPGNRRFLIVATDYFTKWVEAKPLSNIRDIDAKQQAEVSNKVILDGIKRRLEEAKGRWVEELPSVMWTHRTTKRKSTRETPFALAYGVEAVIPLEVGMPTTRTTDFAMETNKENLRKDLDLLEERRDLAVVWLASYQQQIKREHDKNIKPRVFRIGDLVLRKVMTNTRKTNKGKLRPNWEGPYKVISQAGAGSYR</sequence>
<dbReference type="Gene3D" id="3.30.70.270">
    <property type="match status" value="1"/>
</dbReference>
<feature type="compositionally biased region" description="Basic and acidic residues" evidence="1">
    <location>
        <begin position="53"/>
        <end position="63"/>
    </location>
</feature>
<dbReference type="AlphaFoldDB" id="A0A2N9H6H2"/>
<dbReference type="Gene3D" id="3.30.420.10">
    <property type="entry name" value="Ribonuclease H-like superfamily/Ribonuclease H"/>
    <property type="match status" value="3"/>
</dbReference>
<dbReference type="InterPro" id="IPR002156">
    <property type="entry name" value="RNaseH_domain"/>
</dbReference>
<dbReference type="Gene3D" id="1.10.340.70">
    <property type="match status" value="1"/>
</dbReference>
<dbReference type="EMBL" id="OIVN01002913">
    <property type="protein sequence ID" value="SPD07438.1"/>
    <property type="molecule type" value="Genomic_DNA"/>
</dbReference>
<evidence type="ECO:0000259" key="3">
    <source>
        <dbReference type="Pfam" id="PF13456"/>
    </source>
</evidence>